<evidence type="ECO:0000313" key="6">
    <source>
        <dbReference type="Proteomes" id="UP000524535"/>
    </source>
</evidence>
<protein>
    <submittedName>
        <fullName evidence="2">Uncharacterized protein</fullName>
    </submittedName>
</protein>
<keyword evidence="6" id="KW-1185">Reference proteome</keyword>
<sequence length="84" mass="9269">MAWSLVYTFTLVMVMIAALRSGALLRLLVLLAVSVIATLALATMKFDEHFLWAGLIVPPAISLTTVALASVFDRITRRAWHIQT</sequence>
<keyword evidence="1" id="KW-0472">Membrane</keyword>
<dbReference type="RefSeq" id="WP_183824350.1">
    <property type="nucleotide sequence ID" value="NZ_JACIGW010000003.1"/>
</dbReference>
<comment type="caution">
    <text evidence="2">The sequence shown here is derived from an EMBL/GenBank/DDBJ whole genome shotgun (WGS) entry which is preliminary data.</text>
</comment>
<proteinExistence type="predicted"/>
<dbReference type="EMBL" id="JACIGY010000003">
    <property type="protein sequence ID" value="MBB4412475.1"/>
    <property type="molecule type" value="Genomic_DNA"/>
</dbReference>
<keyword evidence="1" id="KW-1133">Transmembrane helix</keyword>
<dbReference type="Proteomes" id="UP000576087">
    <property type="component" value="Unassembled WGS sequence"/>
</dbReference>
<evidence type="ECO:0000256" key="1">
    <source>
        <dbReference type="SAM" id="Phobius"/>
    </source>
</evidence>
<organism evidence="2 5">
    <name type="scientific">Aliirhizobium cellulosilyticum</name>
    <dbReference type="NCBI Taxonomy" id="393664"/>
    <lineage>
        <taxon>Bacteria</taxon>
        <taxon>Pseudomonadati</taxon>
        <taxon>Pseudomonadota</taxon>
        <taxon>Alphaproteobacteria</taxon>
        <taxon>Hyphomicrobiales</taxon>
        <taxon>Rhizobiaceae</taxon>
        <taxon>Aliirhizobium</taxon>
    </lineage>
</organism>
<evidence type="ECO:0000313" key="7">
    <source>
        <dbReference type="Proteomes" id="UP000576087"/>
    </source>
</evidence>
<name>A0A7W6SA73_9HYPH</name>
<evidence type="ECO:0000313" key="5">
    <source>
        <dbReference type="Proteomes" id="UP000520770"/>
    </source>
</evidence>
<accession>A0A7W6SA73</accession>
<dbReference type="EMBL" id="JACIGW010000003">
    <property type="protein sequence ID" value="MBB4349303.1"/>
    <property type="molecule type" value="Genomic_DNA"/>
</dbReference>
<keyword evidence="1" id="KW-0812">Transmembrane</keyword>
<feature type="transmembrane region" description="Helical" evidence="1">
    <location>
        <begin position="23"/>
        <end position="44"/>
    </location>
</feature>
<gene>
    <name evidence="3" type="ORF">GGE31_002988</name>
    <name evidence="2" type="ORF">GGE33_003065</name>
    <name evidence="4" type="ORF">GGE35_002929</name>
</gene>
<dbReference type="Proteomes" id="UP000524535">
    <property type="component" value="Unassembled WGS sequence"/>
</dbReference>
<dbReference type="AlphaFoldDB" id="A0A7W6SA73"/>
<dbReference type="EMBL" id="JACIHM010000003">
    <property type="protein sequence ID" value="MBB4447107.1"/>
    <property type="molecule type" value="Genomic_DNA"/>
</dbReference>
<dbReference type="Proteomes" id="UP000520770">
    <property type="component" value="Unassembled WGS sequence"/>
</dbReference>
<reference evidence="5 6" key="1">
    <citation type="submission" date="2020-08" db="EMBL/GenBank/DDBJ databases">
        <title>Genomic Encyclopedia of Type Strains, Phase IV (KMG-V): Genome sequencing to study the core and pangenomes of soil and plant-associated prokaryotes.</title>
        <authorList>
            <person name="Whitman W."/>
        </authorList>
    </citation>
    <scope>NUCLEOTIDE SEQUENCE [LARGE SCALE GENOMIC DNA]</scope>
    <source>
        <strain evidence="3 6">SEMIA 444</strain>
        <strain evidence="2 5">SEMIA 448</strain>
        <strain evidence="4 7">SEMIA 452</strain>
    </source>
</reference>
<evidence type="ECO:0000313" key="2">
    <source>
        <dbReference type="EMBL" id="MBB4349303.1"/>
    </source>
</evidence>
<evidence type="ECO:0000313" key="4">
    <source>
        <dbReference type="EMBL" id="MBB4447107.1"/>
    </source>
</evidence>
<evidence type="ECO:0000313" key="3">
    <source>
        <dbReference type="EMBL" id="MBB4412475.1"/>
    </source>
</evidence>
<feature type="transmembrane region" description="Helical" evidence="1">
    <location>
        <begin position="50"/>
        <end position="72"/>
    </location>
</feature>